<evidence type="ECO:0000313" key="2">
    <source>
        <dbReference type="Proteomes" id="UP000663722"/>
    </source>
</evidence>
<dbReference type="Proteomes" id="UP000663722">
    <property type="component" value="Chromosome"/>
</dbReference>
<sequence length="52" mass="6352">MKFEWNDQKESINIQKHHRNWGPELGSDHAIFLKSYWQESDKPHFLPLNNLF</sequence>
<accession>A0A975BLG1</accession>
<reference evidence="1" key="1">
    <citation type="journal article" date="2021" name="Microb. Physiol.">
        <title>Proteogenomic Insights into the Physiology of Marine, Sulfate-Reducing, Filamentous Desulfonema limicola and Desulfonema magnum.</title>
        <authorList>
            <person name="Schnaars V."/>
            <person name="Wohlbrand L."/>
            <person name="Scheve S."/>
            <person name="Hinrichs C."/>
            <person name="Reinhardt R."/>
            <person name="Rabus R."/>
        </authorList>
    </citation>
    <scope>NUCLEOTIDE SEQUENCE</scope>
    <source>
        <strain evidence="1">4be13</strain>
    </source>
</reference>
<dbReference type="EMBL" id="CP061800">
    <property type="protein sequence ID" value="QTA87310.1"/>
    <property type="molecule type" value="Genomic_DNA"/>
</dbReference>
<evidence type="ECO:0000313" key="1">
    <source>
        <dbReference type="EMBL" id="QTA87310.1"/>
    </source>
</evidence>
<keyword evidence="2" id="KW-1185">Reference proteome</keyword>
<name>A0A975BLG1_9BACT</name>
<dbReference type="KEGG" id="dmm:dnm_033400"/>
<organism evidence="1 2">
    <name type="scientific">Desulfonema magnum</name>
    <dbReference type="NCBI Taxonomy" id="45655"/>
    <lineage>
        <taxon>Bacteria</taxon>
        <taxon>Pseudomonadati</taxon>
        <taxon>Thermodesulfobacteriota</taxon>
        <taxon>Desulfobacteria</taxon>
        <taxon>Desulfobacterales</taxon>
        <taxon>Desulfococcaceae</taxon>
        <taxon>Desulfonema</taxon>
    </lineage>
</organism>
<dbReference type="AlphaFoldDB" id="A0A975BLG1"/>
<gene>
    <name evidence="1" type="ORF">dnm_033400</name>
</gene>
<proteinExistence type="predicted"/>
<protein>
    <submittedName>
        <fullName evidence="1">Uncharacterized protein</fullName>
    </submittedName>
</protein>